<dbReference type="Pfam" id="PF01323">
    <property type="entry name" value="DSBA"/>
    <property type="match status" value="1"/>
</dbReference>
<dbReference type="Proteomes" id="UP000638560">
    <property type="component" value="Unassembled WGS sequence"/>
</dbReference>
<dbReference type="PANTHER" id="PTHR13887">
    <property type="entry name" value="GLUTATHIONE S-TRANSFERASE KAPPA"/>
    <property type="match status" value="1"/>
</dbReference>
<feature type="domain" description="DSBA-like thioredoxin" evidence="1">
    <location>
        <begin position="7"/>
        <end position="204"/>
    </location>
</feature>
<dbReference type="InterPro" id="IPR036249">
    <property type="entry name" value="Thioredoxin-like_sf"/>
</dbReference>
<dbReference type="EMBL" id="JADPUN010000281">
    <property type="protein sequence ID" value="MBF9133619.1"/>
    <property type="molecule type" value="Genomic_DNA"/>
</dbReference>
<dbReference type="CDD" id="cd03024">
    <property type="entry name" value="DsbA_FrnE"/>
    <property type="match status" value="1"/>
</dbReference>
<reference evidence="2 3" key="1">
    <citation type="submission" date="2020-11" db="EMBL/GenBank/DDBJ databases">
        <title>A novel isolate from a Black sea contaminated sediment with potential to produce alkanes: Plantactinospora alkalitolerans sp. nov.</title>
        <authorList>
            <person name="Carro L."/>
            <person name="Veyisoglu A."/>
            <person name="Guven K."/>
            <person name="Schumann P."/>
            <person name="Klenk H.-P."/>
            <person name="Sahin N."/>
        </authorList>
    </citation>
    <scope>NUCLEOTIDE SEQUENCE [LARGE SCALE GENOMIC DNA]</scope>
    <source>
        <strain evidence="2 3">S1510</strain>
    </source>
</reference>
<evidence type="ECO:0000313" key="3">
    <source>
        <dbReference type="Proteomes" id="UP000638560"/>
    </source>
</evidence>
<proteinExistence type="predicted"/>
<dbReference type="InterPro" id="IPR001853">
    <property type="entry name" value="DSBA-like_thioredoxin_dom"/>
</dbReference>
<evidence type="ECO:0000259" key="1">
    <source>
        <dbReference type="Pfam" id="PF01323"/>
    </source>
</evidence>
<sequence>MGDEMKIEFWSDIICPYCGLMDHRLHLAVSRFRHGDQIQVVHRSFPLHPDLPRTGVSQRKLIEMAGAPVTTVDRILRPIERAAEAEGLTPYRAVDRTLGPTDLAHELLAYATEQGRGNEIWTAMFRAHFGQARKLWTTEEVLGFAADVDLDPDGAAEALHSRRYRARVAADQREAQRLGAHGAPFLVFDGRLAVPGAIGTDELLAVITRAWTEGHPTPQPLPVVGGGTEGRCAPDGCLAPEPSTT</sequence>
<gene>
    <name evidence="2" type="ORF">I0C86_32485</name>
</gene>
<dbReference type="RefSeq" id="WP_196205128.1">
    <property type="nucleotide sequence ID" value="NZ_JADPUN010000281.1"/>
</dbReference>
<protein>
    <submittedName>
        <fullName evidence="2">DsbA family oxidoreductase</fullName>
    </submittedName>
</protein>
<keyword evidence="3" id="KW-1185">Reference proteome</keyword>
<name>A0ABS0H5K7_9ACTN</name>
<dbReference type="SUPFAM" id="SSF52833">
    <property type="entry name" value="Thioredoxin-like"/>
    <property type="match status" value="1"/>
</dbReference>
<comment type="caution">
    <text evidence="2">The sequence shown here is derived from an EMBL/GenBank/DDBJ whole genome shotgun (WGS) entry which is preliminary data.</text>
</comment>
<dbReference type="PANTHER" id="PTHR13887:SF41">
    <property type="entry name" value="THIOREDOXIN SUPERFAMILY PROTEIN"/>
    <property type="match status" value="1"/>
</dbReference>
<accession>A0ABS0H5K7</accession>
<organism evidence="2 3">
    <name type="scientific">Plantactinospora alkalitolerans</name>
    <dbReference type="NCBI Taxonomy" id="2789879"/>
    <lineage>
        <taxon>Bacteria</taxon>
        <taxon>Bacillati</taxon>
        <taxon>Actinomycetota</taxon>
        <taxon>Actinomycetes</taxon>
        <taxon>Micromonosporales</taxon>
        <taxon>Micromonosporaceae</taxon>
        <taxon>Plantactinospora</taxon>
    </lineage>
</organism>
<evidence type="ECO:0000313" key="2">
    <source>
        <dbReference type="EMBL" id="MBF9133619.1"/>
    </source>
</evidence>
<dbReference type="Gene3D" id="3.40.30.10">
    <property type="entry name" value="Glutaredoxin"/>
    <property type="match status" value="1"/>
</dbReference>